<organism evidence="1 2">
    <name type="scientific">Microbulbifer okhotskensis</name>
    <dbReference type="NCBI Taxonomy" id="2926617"/>
    <lineage>
        <taxon>Bacteria</taxon>
        <taxon>Pseudomonadati</taxon>
        <taxon>Pseudomonadota</taxon>
        <taxon>Gammaproteobacteria</taxon>
        <taxon>Cellvibrionales</taxon>
        <taxon>Microbulbiferaceae</taxon>
        <taxon>Microbulbifer</taxon>
    </lineage>
</organism>
<name>A0A9X2ET35_9GAMM</name>
<evidence type="ECO:0000313" key="1">
    <source>
        <dbReference type="EMBL" id="MCO1336995.1"/>
    </source>
</evidence>
<comment type="caution">
    <text evidence="1">The sequence shown here is derived from an EMBL/GenBank/DDBJ whole genome shotgun (WGS) entry which is preliminary data.</text>
</comment>
<keyword evidence="2" id="KW-1185">Reference proteome</keyword>
<evidence type="ECO:0000313" key="2">
    <source>
        <dbReference type="Proteomes" id="UP001139028"/>
    </source>
</evidence>
<accession>A0A9X2ET35</accession>
<proteinExistence type="predicted"/>
<sequence>MDEIASRLMSERKVRPLIVVAIDNVNTLRHGDYFPQKAQIFLSGERVFKTLCQLNGL</sequence>
<dbReference type="RefSeq" id="WP_252473145.1">
    <property type="nucleotide sequence ID" value="NZ_JALBWM010000273.1"/>
</dbReference>
<dbReference type="AlphaFoldDB" id="A0A9X2ET35"/>
<dbReference type="EMBL" id="JALBWM010000273">
    <property type="protein sequence ID" value="MCO1336995.1"/>
    <property type="molecule type" value="Genomic_DNA"/>
</dbReference>
<reference evidence="1" key="1">
    <citation type="journal article" date="2022" name="Arch. Microbiol.">
        <title>Microbulbifer okhotskensis sp. nov., isolated from a deep bottom sediment of the Okhotsk Sea.</title>
        <authorList>
            <person name="Romanenko L."/>
            <person name="Kurilenko V."/>
            <person name="Otstavnykh N."/>
            <person name="Velansky P."/>
            <person name="Isaeva M."/>
            <person name="Mikhailov V."/>
        </authorList>
    </citation>
    <scope>NUCLEOTIDE SEQUENCE</scope>
    <source>
        <strain evidence="1">OS29</strain>
    </source>
</reference>
<gene>
    <name evidence="1" type="ORF">MO867_21975</name>
</gene>
<protein>
    <submittedName>
        <fullName evidence="1">Uncharacterized protein</fullName>
    </submittedName>
</protein>
<dbReference type="Proteomes" id="UP001139028">
    <property type="component" value="Unassembled WGS sequence"/>
</dbReference>